<dbReference type="InterPro" id="IPR000975">
    <property type="entry name" value="IL-1_fam"/>
</dbReference>
<dbReference type="GO" id="GO:0042119">
    <property type="term" value="P:neutrophil activation"/>
    <property type="evidence" value="ECO:0007669"/>
    <property type="project" value="Ensembl"/>
</dbReference>
<dbReference type="GO" id="GO:2000556">
    <property type="term" value="P:positive regulation of T-helper 1 cell cytokine production"/>
    <property type="evidence" value="ECO:0007669"/>
    <property type="project" value="Ensembl"/>
</dbReference>
<dbReference type="GO" id="GO:0032729">
    <property type="term" value="P:positive regulation of type II interferon production"/>
    <property type="evidence" value="ECO:0007669"/>
    <property type="project" value="Ensembl"/>
</dbReference>
<evidence type="ECO:0000256" key="5">
    <source>
        <dbReference type="ARBA" id="ARBA00022490"/>
    </source>
</evidence>
<dbReference type="GO" id="GO:0120162">
    <property type="term" value="P:positive regulation of cold-induced thermogenesis"/>
    <property type="evidence" value="ECO:0007669"/>
    <property type="project" value="Ensembl"/>
</dbReference>
<dbReference type="GO" id="GO:0001525">
    <property type="term" value="P:angiogenesis"/>
    <property type="evidence" value="ECO:0007669"/>
    <property type="project" value="Ensembl"/>
</dbReference>
<dbReference type="GO" id="GO:0035655">
    <property type="term" value="P:interleukin-18-mediated signaling pathway"/>
    <property type="evidence" value="ECO:0007669"/>
    <property type="project" value="Ensembl"/>
</dbReference>
<evidence type="ECO:0000256" key="6">
    <source>
        <dbReference type="ARBA" id="ARBA00022514"/>
    </source>
</evidence>
<comment type="function">
    <text evidence="9 10">Pro-inflammatory cytokine primarily involved in epithelial barrier repair, polarized T-helper 1 (Th1) cell and natural killer (NK) cell immune responses. Upon binding to IL18R1 and IL18RAP, forms a signaling ternary complex which activates NF-kappa-B, triggering synthesis of inflammatory mediators. Synergizes with IL12/interleukin-12 to induce IFNG synthesis from T-helper 1 (Th1) cells and natural killer (NK) cells. Involved in transduction of inflammation downstream of pyroptosis: its mature form is specifically released in the extracellular milieu by passing through the gasdermin-D (GSDMD) pore.</text>
</comment>
<dbReference type="GO" id="GO:0070328">
    <property type="term" value="P:triglyceride homeostasis"/>
    <property type="evidence" value="ECO:0007669"/>
    <property type="project" value="Ensembl"/>
</dbReference>
<evidence type="ECO:0000256" key="8">
    <source>
        <dbReference type="ARBA" id="ARBA00023612"/>
    </source>
</evidence>
<keyword evidence="12" id="KW-1185">Reference proteome</keyword>
<dbReference type="PIRSF" id="PIRSF015162">
    <property type="entry name" value="Interleukin_18"/>
    <property type="match status" value="1"/>
</dbReference>
<name>A0A8C6R7G7_NANGA</name>
<evidence type="ECO:0000256" key="7">
    <source>
        <dbReference type="ARBA" id="ARBA00022525"/>
    </source>
</evidence>
<gene>
    <name evidence="11" type="primary">Il18</name>
</gene>
<dbReference type="OMA" id="RQFYKFE"/>
<dbReference type="GO" id="GO:0032725">
    <property type="term" value="P:positive regulation of granulocyte macrophage colony-stimulating factor production"/>
    <property type="evidence" value="ECO:0007669"/>
    <property type="project" value="Ensembl"/>
</dbReference>
<dbReference type="PRINTS" id="PR01933">
    <property type="entry name" value="INTRLEUKIN18"/>
</dbReference>
<dbReference type="GO" id="GO:0050729">
    <property type="term" value="P:positive regulation of inflammatory response"/>
    <property type="evidence" value="ECO:0007669"/>
    <property type="project" value="Ensembl"/>
</dbReference>
<dbReference type="GO" id="GO:0010744">
    <property type="term" value="P:positive regulation of macrophage derived foam cell differentiation"/>
    <property type="evidence" value="ECO:0007669"/>
    <property type="project" value="Ensembl"/>
</dbReference>
<dbReference type="GO" id="GO:0006954">
    <property type="term" value="P:inflammatory response"/>
    <property type="evidence" value="ECO:0007669"/>
    <property type="project" value="UniProtKB-UniRule"/>
</dbReference>
<evidence type="ECO:0000256" key="4">
    <source>
        <dbReference type="ARBA" id="ARBA00016740"/>
    </source>
</evidence>
<dbReference type="AlphaFoldDB" id="A0A8C6R7G7"/>
<dbReference type="GO" id="GO:0005615">
    <property type="term" value="C:extracellular space"/>
    <property type="evidence" value="ECO:0007669"/>
    <property type="project" value="UniProtKB-UniRule"/>
</dbReference>
<dbReference type="Pfam" id="PF00340">
    <property type="entry name" value="IL1"/>
    <property type="match status" value="1"/>
</dbReference>
<dbReference type="GO" id="GO:0030101">
    <property type="term" value="P:natural killer cell activation"/>
    <property type="evidence" value="ECO:0007669"/>
    <property type="project" value="Ensembl"/>
</dbReference>
<dbReference type="GO" id="GO:0045662">
    <property type="term" value="P:negative regulation of myoblast differentiation"/>
    <property type="evidence" value="ECO:0007669"/>
    <property type="project" value="Ensembl"/>
</dbReference>
<dbReference type="GO" id="GO:0005737">
    <property type="term" value="C:cytoplasm"/>
    <property type="evidence" value="ECO:0007669"/>
    <property type="project" value="UniProtKB-SubCell"/>
</dbReference>
<dbReference type="GO" id="GO:0042088">
    <property type="term" value="P:T-helper 1 type immune response"/>
    <property type="evidence" value="ECO:0007669"/>
    <property type="project" value="Ensembl"/>
</dbReference>
<reference evidence="11" key="1">
    <citation type="submission" date="2025-08" db="UniProtKB">
        <authorList>
            <consortium name="Ensembl"/>
        </authorList>
    </citation>
    <scope>IDENTIFICATION</scope>
</reference>
<dbReference type="GO" id="GO:0051142">
    <property type="term" value="P:positive regulation of NK T cell proliferation"/>
    <property type="evidence" value="ECO:0007669"/>
    <property type="project" value="Ensembl"/>
</dbReference>
<dbReference type="GO" id="GO:0008283">
    <property type="term" value="P:cell population proliferation"/>
    <property type="evidence" value="ECO:0007669"/>
    <property type="project" value="Ensembl"/>
</dbReference>
<dbReference type="CDD" id="cd23298">
    <property type="entry name" value="beta-trefoil_IL18"/>
    <property type="match status" value="1"/>
</dbReference>
<dbReference type="GO" id="GO:1901224">
    <property type="term" value="P:positive regulation of non-canonical NF-kappaB signal transduction"/>
    <property type="evidence" value="ECO:0007669"/>
    <property type="project" value="Ensembl"/>
</dbReference>
<dbReference type="GO" id="GO:0051897">
    <property type="term" value="P:positive regulation of phosphatidylinositol 3-kinase/protein kinase B signal transduction"/>
    <property type="evidence" value="ECO:0007669"/>
    <property type="project" value="Ensembl"/>
</dbReference>
<accession>A0A8C6R7G7</accession>
<dbReference type="GO" id="GO:0032740">
    <property type="term" value="P:positive regulation of interleukin-17 production"/>
    <property type="evidence" value="ECO:0007669"/>
    <property type="project" value="Ensembl"/>
</dbReference>
<sequence>KMAAAPAEGAYINLIEMKFDDDTLYFIPEKDEDLESDHFAKLEPTYTVIRNVHDQVLFIDRGKQAVFEDMTDADLEANKARLIIYMYKDTEARGLAVTISMKEKKMTLSCKNKVISFKEVDPPENINDTKSDLIFFQRNVPGYHNKMVFESSLYEGHFLACKQENDRFKLILKKDDDDADKSIMFTLDKTYR</sequence>
<dbReference type="GO" id="GO:0050830">
    <property type="term" value="P:defense response to Gram-positive bacterium"/>
    <property type="evidence" value="ECO:0007669"/>
    <property type="project" value="Ensembl"/>
</dbReference>
<dbReference type="SUPFAM" id="SSF50353">
    <property type="entry name" value="Cytokine"/>
    <property type="match status" value="1"/>
</dbReference>
<comment type="similarity">
    <text evidence="3 10">Belongs to the IL-1 family.</text>
</comment>
<dbReference type="GO" id="GO:0042632">
    <property type="term" value="P:cholesterol homeostasis"/>
    <property type="evidence" value="ECO:0007669"/>
    <property type="project" value="Ensembl"/>
</dbReference>
<dbReference type="GO" id="GO:0042267">
    <property type="term" value="P:natural killer cell mediated cytotoxicity"/>
    <property type="evidence" value="ECO:0007669"/>
    <property type="project" value="Ensembl"/>
</dbReference>
<evidence type="ECO:0000313" key="11">
    <source>
        <dbReference type="Ensembl" id="ENSNGAP00000014252.1"/>
    </source>
</evidence>
<organism evidence="11 12">
    <name type="scientific">Nannospalax galili</name>
    <name type="common">Northern Israeli blind subterranean mole rat</name>
    <name type="synonym">Spalax galili</name>
    <dbReference type="NCBI Taxonomy" id="1026970"/>
    <lineage>
        <taxon>Eukaryota</taxon>
        <taxon>Metazoa</taxon>
        <taxon>Chordata</taxon>
        <taxon>Craniata</taxon>
        <taxon>Vertebrata</taxon>
        <taxon>Euteleostomi</taxon>
        <taxon>Mammalia</taxon>
        <taxon>Eutheria</taxon>
        <taxon>Euarchontoglires</taxon>
        <taxon>Glires</taxon>
        <taxon>Rodentia</taxon>
        <taxon>Myomorpha</taxon>
        <taxon>Muroidea</taxon>
        <taxon>Spalacidae</taxon>
        <taxon>Spalacinae</taxon>
        <taxon>Nannospalax</taxon>
    </lineage>
</organism>
<comment type="subcellular location">
    <subcellularLocation>
        <location evidence="1">Cytoplasm</location>
    </subcellularLocation>
    <subcellularLocation>
        <location evidence="2 10">Secreted</location>
    </subcellularLocation>
</comment>
<dbReference type="GO" id="GO:0032819">
    <property type="term" value="P:positive regulation of natural killer cell proliferation"/>
    <property type="evidence" value="ECO:0007669"/>
    <property type="project" value="Ensembl"/>
</dbReference>
<keyword evidence="6 10" id="KW-0202">Cytokine</keyword>
<evidence type="ECO:0000256" key="10">
    <source>
        <dbReference type="PIRNR" id="PIRNR015162"/>
    </source>
</evidence>
<evidence type="ECO:0000256" key="2">
    <source>
        <dbReference type="ARBA" id="ARBA00004613"/>
    </source>
</evidence>
<protein>
    <recommendedName>
        <fullName evidence="4 10">Interleukin-18</fullName>
        <shortName evidence="10">IL-18</shortName>
    </recommendedName>
</protein>
<dbReference type="PANTHER" id="PTHR10078:SF35">
    <property type="entry name" value="INTERLEUKIN-18"/>
    <property type="match status" value="1"/>
</dbReference>
<dbReference type="GO" id="GO:0045944">
    <property type="term" value="P:positive regulation of transcription by RNA polymerase II"/>
    <property type="evidence" value="ECO:0007669"/>
    <property type="project" value="Ensembl"/>
</dbReference>
<dbReference type="GO" id="GO:0061436">
    <property type="term" value="P:establishment of skin barrier"/>
    <property type="evidence" value="ECO:0007669"/>
    <property type="project" value="Ensembl"/>
</dbReference>
<keyword evidence="7 10" id="KW-0964">Secreted</keyword>
<evidence type="ECO:0000313" key="12">
    <source>
        <dbReference type="Proteomes" id="UP000694381"/>
    </source>
</evidence>
<dbReference type="Ensembl" id="ENSNGAT00000019841.1">
    <property type="protein sequence ID" value="ENSNGAP00000014252.1"/>
    <property type="gene ID" value="ENSNGAG00000015599.1"/>
</dbReference>
<dbReference type="GO" id="GO:0045630">
    <property type="term" value="P:positive regulation of T-helper 2 cell differentiation"/>
    <property type="evidence" value="ECO:0007669"/>
    <property type="project" value="Ensembl"/>
</dbReference>
<dbReference type="GO" id="GO:0071222">
    <property type="term" value="P:cellular response to lipopolysaccharide"/>
    <property type="evidence" value="ECO:0007669"/>
    <property type="project" value="TreeGrafter"/>
</dbReference>
<comment type="subunit">
    <text evidence="8">Forms a ternary complex with ligand-binding receptor subunit IL18R1 and signaling receptor subunit IL18RAP at the plasma membrane. Mature IL18 first binds to IL18R1 forming a low affinity binary complex, which then interacts with IL18RAP to form a high affinity ternary complex that signals inside the cell. Interacts with cargo receptor TMED10; the interaction mediates the translocation from the cytoplasm into the ERGIC (endoplasmic reticulum-Golgi intermediate compartment) and thereby secretion.</text>
</comment>
<dbReference type="Proteomes" id="UP000694381">
    <property type="component" value="Unassembled WGS sequence"/>
</dbReference>
<dbReference type="GO" id="GO:0045515">
    <property type="term" value="F:interleukin-18 receptor binding"/>
    <property type="evidence" value="ECO:0007669"/>
    <property type="project" value="Ensembl"/>
</dbReference>
<dbReference type="GO" id="GO:0042104">
    <property type="term" value="P:positive regulation of activated T cell proliferation"/>
    <property type="evidence" value="ECO:0007669"/>
    <property type="project" value="Ensembl"/>
</dbReference>
<dbReference type="InterPro" id="IPR015529">
    <property type="entry name" value="IL-18"/>
</dbReference>
<dbReference type="GO" id="GO:0005125">
    <property type="term" value="F:cytokine activity"/>
    <property type="evidence" value="ECO:0007669"/>
    <property type="project" value="UniProtKB-KW"/>
</dbReference>
<dbReference type="GeneTree" id="ENSGT00390000001053"/>
<reference evidence="11" key="2">
    <citation type="submission" date="2025-09" db="UniProtKB">
        <authorList>
            <consortium name="Ensembl"/>
        </authorList>
    </citation>
    <scope>IDENTIFICATION</scope>
</reference>
<dbReference type="PANTHER" id="PTHR10078">
    <property type="entry name" value="INTERLEUKIN-1 FAMILY MEMBER"/>
    <property type="match status" value="1"/>
</dbReference>
<dbReference type="Gene3D" id="2.80.10.50">
    <property type="match status" value="1"/>
</dbReference>
<evidence type="ECO:0000256" key="9">
    <source>
        <dbReference type="ARBA" id="ARBA00033736"/>
    </source>
</evidence>
<proteinExistence type="inferred from homology"/>
<keyword evidence="5" id="KW-0963">Cytoplasm</keyword>
<dbReference type="GO" id="GO:0048661">
    <property type="term" value="P:positive regulation of smooth muscle cell proliferation"/>
    <property type="evidence" value="ECO:0007669"/>
    <property type="project" value="Ensembl"/>
</dbReference>
<evidence type="ECO:0000256" key="3">
    <source>
        <dbReference type="ARBA" id="ARBA00010448"/>
    </source>
</evidence>
<dbReference type="InterPro" id="IPR008996">
    <property type="entry name" value="IL1/FGF"/>
</dbReference>
<evidence type="ECO:0000256" key="1">
    <source>
        <dbReference type="ARBA" id="ARBA00004496"/>
    </source>
</evidence>